<reference evidence="2" key="1">
    <citation type="journal article" date="2019" name="Int. J. Syst. Evol. Microbiol.">
        <title>The Global Catalogue of Microorganisms (GCM) 10K type strain sequencing project: providing services to taxonomists for standard genome sequencing and annotation.</title>
        <authorList>
            <consortium name="The Broad Institute Genomics Platform"/>
            <consortium name="The Broad Institute Genome Sequencing Center for Infectious Disease"/>
            <person name="Wu L."/>
            <person name="Ma J."/>
        </authorList>
    </citation>
    <scope>NUCLEOTIDE SEQUENCE [LARGE SCALE GENOMIC DNA]</scope>
    <source>
        <strain evidence="2">CGMCC 1.10759</strain>
    </source>
</reference>
<evidence type="ECO:0000313" key="1">
    <source>
        <dbReference type="EMBL" id="MFC4314173.1"/>
    </source>
</evidence>
<proteinExistence type="predicted"/>
<accession>A0ABV8T3E4</accession>
<dbReference type="EMBL" id="JBHSDU010000015">
    <property type="protein sequence ID" value="MFC4314173.1"/>
    <property type="molecule type" value="Genomic_DNA"/>
</dbReference>
<name>A0ABV8T3E4_9GAMM</name>
<dbReference type="Proteomes" id="UP001595904">
    <property type="component" value="Unassembled WGS sequence"/>
</dbReference>
<keyword evidence="2" id="KW-1185">Reference proteome</keyword>
<organism evidence="1 2">
    <name type="scientific">Steroidobacter flavus</name>
    <dbReference type="NCBI Taxonomy" id="1842136"/>
    <lineage>
        <taxon>Bacteria</taxon>
        <taxon>Pseudomonadati</taxon>
        <taxon>Pseudomonadota</taxon>
        <taxon>Gammaproteobacteria</taxon>
        <taxon>Steroidobacterales</taxon>
        <taxon>Steroidobacteraceae</taxon>
        <taxon>Steroidobacter</taxon>
    </lineage>
</organism>
<evidence type="ECO:0000313" key="2">
    <source>
        <dbReference type="Proteomes" id="UP001595904"/>
    </source>
</evidence>
<comment type="caution">
    <text evidence="1">The sequence shown here is derived from an EMBL/GenBank/DDBJ whole genome shotgun (WGS) entry which is preliminary data.</text>
</comment>
<dbReference type="RefSeq" id="WP_380605138.1">
    <property type="nucleotide sequence ID" value="NZ_JBHSDU010000015.1"/>
</dbReference>
<protein>
    <submittedName>
        <fullName evidence="1">Excisionase</fullName>
    </submittedName>
</protein>
<gene>
    <name evidence="1" type="ORF">ACFPN2_34185</name>
</gene>
<sequence length="72" mass="8310">MATEILCGTKSITIAPARYVLLPIAQWMTGYTVKEMERKIERGDWQEGKVWRRAPDGHICIDIVGYEKWIEG</sequence>